<organism evidence="1 2">
    <name type="scientific">Catharanthus roseus</name>
    <name type="common">Madagascar periwinkle</name>
    <name type="synonym">Vinca rosea</name>
    <dbReference type="NCBI Taxonomy" id="4058"/>
    <lineage>
        <taxon>Eukaryota</taxon>
        <taxon>Viridiplantae</taxon>
        <taxon>Streptophyta</taxon>
        <taxon>Embryophyta</taxon>
        <taxon>Tracheophyta</taxon>
        <taxon>Spermatophyta</taxon>
        <taxon>Magnoliopsida</taxon>
        <taxon>eudicotyledons</taxon>
        <taxon>Gunneridae</taxon>
        <taxon>Pentapetalae</taxon>
        <taxon>asterids</taxon>
        <taxon>lamiids</taxon>
        <taxon>Gentianales</taxon>
        <taxon>Apocynaceae</taxon>
        <taxon>Rauvolfioideae</taxon>
        <taxon>Vinceae</taxon>
        <taxon>Catharanthinae</taxon>
        <taxon>Catharanthus</taxon>
    </lineage>
</organism>
<reference evidence="2" key="1">
    <citation type="journal article" date="2023" name="Nat. Plants">
        <title>Single-cell RNA sequencing provides a high-resolution roadmap for understanding the multicellular compartmentation of specialized metabolism.</title>
        <authorList>
            <person name="Sun S."/>
            <person name="Shen X."/>
            <person name="Li Y."/>
            <person name="Li Y."/>
            <person name="Wang S."/>
            <person name="Li R."/>
            <person name="Zhang H."/>
            <person name="Shen G."/>
            <person name="Guo B."/>
            <person name="Wei J."/>
            <person name="Xu J."/>
            <person name="St-Pierre B."/>
            <person name="Chen S."/>
            <person name="Sun C."/>
        </authorList>
    </citation>
    <scope>NUCLEOTIDE SEQUENCE [LARGE SCALE GENOMIC DNA]</scope>
</reference>
<sequence>MAITVAISDPALFQQAVPKTLPAPTNSGIITISAKKLKKLEGGGGGGGGRINANWVDSMRASSPTRRSLETDEHKSWILQHPSALTMFEEIIRSSKGKQIVMFLDYDGTLSPIVEDPDRAFITPEMREAVRDVAKHFPTAIVSGRCRAKVYNFVKLSELYYAGSHGMDIKGPSKGHNNKKGNQTVLCQPAKEFLPMIDEVYKTLVEKTKSIPGSKVENNKFCLSVHYRCVEEKRWNELAEQVKSVLNNYDQKLKLTQGRKVLEIRPTIKWDKGKALEFLLESLGYANSDDVLPVYIGDDRTDEDAFKVLLEKGQGFGILVSKVAKETNATYTLQEPSEVMHFLKRLVEWKRSSNL</sequence>
<comment type="caution">
    <text evidence="1">The sequence shown here is derived from an EMBL/GenBank/DDBJ whole genome shotgun (WGS) entry which is preliminary data.</text>
</comment>
<gene>
    <name evidence="1" type="ORF">M9H77_31975</name>
</gene>
<dbReference type="EMBL" id="CM044707">
    <property type="protein sequence ID" value="KAI5654788.1"/>
    <property type="molecule type" value="Genomic_DNA"/>
</dbReference>
<evidence type="ECO:0000313" key="1">
    <source>
        <dbReference type="EMBL" id="KAI5654788.1"/>
    </source>
</evidence>
<name>A0ACC0A5U1_CATRO</name>
<evidence type="ECO:0000313" key="2">
    <source>
        <dbReference type="Proteomes" id="UP001060085"/>
    </source>
</evidence>
<accession>A0ACC0A5U1</accession>
<protein>
    <submittedName>
        <fullName evidence="1">Uncharacterized protein</fullName>
    </submittedName>
</protein>
<proteinExistence type="predicted"/>
<keyword evidence="2" id="KW-1185">Reference proteome</keyword>
<dbReference type="Proteomes" id="UP001060085">
    <property type="component" value="Linkage Group LG07"/>
</dbReference>